<keyword evidence="2" id="KW-1185">Reference proteome</keyword>
<dbReference type="EMBL" id="RBNJ01006287">
    <property type="protein sequence ID" value="RUS28669.1"/>
    <property type="molecule type" value="Genomic_DNA"/>
</dbReference>
<protein>
    <submittedName>
        <fullName evidence="1">Uncharacterized protein</fullName>
    </submittedName>
</protein>
<reference evidence="1 2" key="1">
    <citation type="journal article" date="2018" name="New Phytol.">
        <title>Phylogenomics of Endogonaceae and evolution of mycorrhizas within Mucoromycota.</title>
        <authorList>
            <person name="Chang Y."/>
            <person name="Desiro A."/>
            <person name="Na H."/>
            <person name="Sandor L."/>
            <person name="Lipzen A."/>
            <person name="Clum A."/>
            <person name="Barry K."/>
            <person name="Grigoriev I.V."/>
            <person name="Martin F.M."/>
            <person name="Stajich J.E."/>
            <person name="Smith M.E."/>
            <person name="Bonito G."/>
            <person name="Spatafora J.W."/>
        </authorList>
    </citation>
    <scope>NUCLEOTIDE SEQUENCE [LARGE SCALE GENOMIC DNA]</scope>
    <source>
        <strain evidence="1 2">AD002</strain>
    </source>
</reference>
<gene>
    <name evidence="1" type="ORF">BC938DRAFT_481585</name>
</gene>
<accession>A0A433QFX2</accession>
<name>A0A433QFX2_9FUNG</name>
<dbReference type="Proteomes" id="UP000274822">
    <property type="component" value="Unassembled WGS sequence"/>
</dbReference>
<organism evidence="1 2">
    <name type="scientific">Jimgerdemannia flammicorona</name>
    <dbReference type="NCBI Taxonomy" id="994334"/>
    <lineage>
        <taxon>Eukaryota</taxon>
        <taxon>Fungi</taxon>
        <taxon>Fungi incertae sedis</taxon>
        <taxon>Mucoromycota</taxon>
        <taxon>Mucoromycotina</taxon>
        <taxon>Endogonomycetes</taxon>
        <taxon>Endogonales</taxon>
        <taxon>Endogonaceae</taxon>
        <taxon>Jimgerdemannia</taxon>
    </lineage>
</organism>
<evidence type="ECO:0000313" key="2">
    <source>
        <dbReference type="Proteomes" id="UP000274822"/>
    </source>
</evidence>
<comment type="caution">
    <text evidence="1">The sequence shown here is derived from an EMBL/GenBank/DDBJ whole genome shotgun (WGS) entry which is preliminary data.</text>
</comment>
<evidence type="ECO:0000313" key="1">
    <source>
        <dbReference type="EMBL" id="RUS28669.1"/>
    </source>
</evidence>
<proteinExistence type="predicted"/>
<sequence>MLLGADDRPEINVLKPVRVVRVGDVLGVLCGVGVGLVEIVVGITVSVSVGVGVCVGISRVAGALTELDEGLDVTVEAERGVGLEEFFAHADAVINLGEAVEARAVLLGLGGNAEEGEVVLHVGLFFLGAQGGPKTVVVPATGVEPKDHATVGGNAPGIRPVGCKVGDLVEVVVDQVDADPVVLGGLLAQVVGKCLPEGPNLDAPAELERGENDREHVLVSCEKDHSAIWAGFLLLEYEVLDGVSDELCVCLFLSIVPGGSLGVADFDILSADCHPDGIERWGLRSVELAAEELAPVASEVHQLANVNPAAHVAMDEEVVELRGMLLGVDENIGIIDVRDHFCFFGLWHGGGKMII</sequence>
<dbReference type="AlphaFoldDB" id="A0A433QFX2"/>